<dbReference type="PANTHER" id="PTHR34512">
    <property type="entry name" value="CELL SURFACE PROTEIN"/>
    <property type="match status" value="1"/>
</dbReference>
<dbReference type="EMBL" id="CP100355">
    <property type="protein sequence ID" value="UTF52151.1"/>
    <property type="molecule type" value="Genomic_DNA"/>
</dbReference>
<organism evidence="3 4">
    <name type="scientific">Natronosalvus rutilus</name>
    <dbReference type="NCBI Taxonomy" id="2953753"/>
    <lineage>
        <taxon>Archaea</taxon>
        <taxon>Methanobacteriati</taxon>
        <taxon>Methanobacteriota</taxon>
        <taxon>Stenosarchaea group</taxon>
        <taxon>Halobacteria</taxon>
        <taxon>Halobacteriales</taxon>
        <taxon>Natrialbaceae</taxon>
        <taxon>Natronosalvus</taxon>
    </lineage>
</organism>
<feature type="region of interest" description="Disordered" evidence="1">
    <location>
        <begin position="23"/>
        <end position="47"/>
    </location>
</feature>
<gene>
    <name evidence="3" type="ORF">NGM29_10085</name>
</gene>
<feature type="domain" description="Pyrrolo-quinoline quinone repeat" evidence="2">
    <location>
        <begin position="82"/>
        <end position="230"/>
    </location>
</feature>
<dbReference type="PANTHER" id="PTHR34512:SF30">
    <property type="entry name" value="OUTER MEMBRANE PROTEIN ASSEMBLY FACTOR BAMB"/>
    <property type="match status" value="1"/>
</dbReference>
<dbReference type="InterPro" id="IPR018391">
    <property type="entry name" value="PQQ_b-propeller_rpt"/>
</dbReference>
<dbReference type="Gene3D" id="2.130.10.10">
    <property type="entry name" value="YVTN repeat-like/Quinoprotein amine dehydrogenase"/>
    <property type="match status" value="1"/>
</dbReference>
<dbReference type="Proteomes" id="UP001056855">
    <property type="component" value="Chromosome"/>
</dbReference>
<protein>
    <submittedName>
        <fullName evidence="3">PQQ-binding-like beta-propeller repeat protein</fullName>
    </submittedName>
</protein>
<evidence type="ECO:0000313" key="4">
    <source>
        <dbReference type="Proteomes" id="UP001056855"/>
    </source>
</evidence>
<proteinExistence type="predicted"/>
<dbReference type="RefSeq" id="WP_254155950.1">
    <property type="nucleotide sequence ID" value="NZ_CP100355.1"/>
</dbReference>
<evidence type="ECO:0000256" key="1">
    <source>
        <dbReference type="SAM" id="MobiDB-lite"/>
    </source>
</evidence>
<dbReference type="SUPFAM" id="SSF50998">
    <property type="entry name" value="Quinoprotein alcohol dehydrogenase-like"/>
    <property type="match status" value="2"/>
</dbReference>
<dbReference type="AlphaFoldDB" id="A0A9E7SUN1"/>
<feature type="compositionally biased region" description="Basic and acidic residues" evidence="1">
    <location>
        <begin position="24"/>
        <end position="33"/>
    </location>
</feature>
<dbReference type="InterPro" id="IPR002372">
    <property type="entry name" value="PQQ_rpt_dom"/>
</dbReference>
<evidence type="ECO:0000313" key="3">
    <source>
        <dbReference type="EMBL" id="UTF52151.1"/>
    </source>
</evidence>
<name>A0A9E7SUN1_9EURY</name>
<accession>A0A9E7SUN1</accession>
<dbReference type="GeneID" id="73290397"/>
<sequence length="508" mass="55250">MATGAALATGSVLVSAGASQEVEDLQRSFEEPRGWSSHHGNTGNSATVPLDGWLPAPTSVAWEYDHTGDVAVVDQVVYLRTDGEVHSLEAEDGTVRWESDDIGAAGTPAVVDDAVYVGGDAVTALEAPTGEVRWRTGFESESQVPDPTVAFETVYVVVDGTLYALDRSDGSIRWERESVTLENRDGEKEEVRFASTPVAGDEESIYAGVGDAGFVALDPVTGDEQWSHQKLYHATHVNYHDYLVVGAGRLFTGQISEAERFPVLDAMTGERLESTTYRFPLAVTETANVTAGRNGFRAYHYDTEYSWSVGGSLDAWGRPIVVGRTVVVAHHPYTDEMPELYGFDLENGDELWSFSLGKLGIAEDNTPMWPHISYVSDGDTLYVSTRDRIAALRSSEDGGEDSNGNPPRLSVQAPESIEYREEADPAEDGADFDVTVTNRRNETTAIEVRLEVDSIDEPVFLELGSGETDTAHYTVTSRDLGAGEHDWTVSANDETETGTLVVTEQKEC</sequence>
<dbReference type="InterPro" id="IPR015943">
    <property type="entry name" value="WD40/YVTN_repeat-like_dom_sf"/>
</dbReference>
<reference evidence="3" key="1">
    <citation type="submission" date="2022-06" db="EMBL/GenBank/DDBJ databases">
        <title>Diverse halophilic archaea isolated from saline environments.</title>
        <authorList>
            <person name="Cui H.-L."/>
        </authorList>
    </citation>
    <scope>NUCLEOTIDE SEQUENCE</scope>
    <source>
        <strain evidence="3">WLHS1</strain>
    </source>
</reference>
<keyword evidence="4" id="KW-1185">Reference proteome</keyword>
<evidence type="ECO:0000259" key="2">
    <source>
        <dbReference type="Pfam" id="PF13360"/>
    </source>
</evidence>
<dbReference type="Gene3D" id="2.40.10.480">
    <property type="match status" value="1"/>
</dbReference>
<dbReference type="KEGG" id="sawl:NGM29_10085"/>
<dbReference type="Pfam" id="PF13360">
    <property type="entry name" value="PQQ_2"/>
    <property type="match status" value="1"/>
</dbReference>
<feature type="compositionally biased region" description="Polar residues" evidence="1">
    <location>
        <begin position="38"/>
        <end position="47"/>
    </location>
</feature>
<dbReference type="SMART" id="SM00564">
    <property type="entry name" value="PQQ"/>
    <property type="match status" value="5"/>
</dbReference>
<dbReference type="InterPro" id="IPR011047">
    <property type="entry name" value="Quinoprotein_ADH-like_sf"/>
</dbReference>